<feature type="signal peptide" evidence="1">
    <location>
        <begin position="1"/>
        <end position="17"/>
    </location>
</feature>
<feature type="domain" description="DUF1570" evidence="2">
    <location>
        <begin position="315"/>
        <end position="403"/>
    </location>
</feature>
<feature type="chain" id="PRO_5022976823" description="DUF1570 domain-containing protein" evidence="1">
    <location>
        <begin position="18"/>
        <end position="462"/>
    </location>
</feature>
<dbReference type="Pfam" id="PF07607">
    <property type="entry name" value="DUF1570"/>
    <property type="match status" value="1"/>
</dbReference>
<accession>A0A5C1AI34</accession>
<organism evidence="3 4">
    <name type="scientific">Limnoglobus roseus</name>
    <dbReference type="NCBI Taxonomy" id="2598579"/>
    <lineage>
        <taxon>Bacteria</taxon>
        <taxon>Pseudomonadati</taxon>
        <taxon>Planctomycetota</taxon>
        <taxon>Planctomycetia</taxon>
        <taxon>Gemmatales</taxon>
        <taxon>Gemmataceae</taxon>
        <taxon>Limnoglobus</taxon>
    </lineage>
</organism>
<evidence type="ECO:0000259" key="2">
    <source>
        <dbReference type="Pfam" id="PF07607"/>
    </source>
</evidence>
<reference evidence="4" key="1">
    <citation type="submission" date="2019-08" db="EMBL/GenBank/DDBJ databases">
        <title>Limnoglobus roseus gen. nov., sp. nov., a novel freshwater planctomycete with a giant genome from the family Gemmataceae.</title>
        <authorList>
            <person name="Kulichevskaya I.S."/>
            <person name="Naumoff D.G."/>
            <person name="Miroshnikov K."/>
            <person name="Ivanova A."/>
            <person name="Philippov D.A."/>
            <person name="Hakobyan A."/>
            <person name="Rijpstra I.C."/>
            <person name="Sinninghe Damste J.S."/>
            <person name="Liesack W."/>
            <person name="Dedysh S.N."/>
        </authorList>
    </citation>
    <scope>NUCLEOTIDE SEQUENCE [LARGE SCALE GENOMIC DNA]</scope>
    <source>
        <strain evidence="4">PX52</strain>
    </source>
</reference>
<dbReference type="RefSeq" id="WP_149111959.1">
    <property type="nucleotide sequence ID" value="NZ_CP042425.1"/>
</dbReference>
<dbReference type="KEGG" id="lrs:PX52LOC_04315"/>
<evidence type="ECO:0000256" key="1">
    <source>
        <dbReference type="SAM" id="SignalP"/>
    </source>
</evidence>
<gene>
    <name evidence="3" type="ORF">PX52LOC_04315</name>
</gene>
<keyword evidence="4" id="KW-1185">Reference proteome</keyword>
<sequence length="462" mass="51379">MLHRCLALLLLPALAAADPSPAWKLDELTAVNGAKYQGIVLDETATGVRFRVVRRPPGRPTVTLTTFFQKKEVVEIRKVSDAEREAVKQKLAELDPKGTGERKRMDALELKPIAWLGRADAAKQYDSDQFTIASSASEEVTRRAAVRLEQIFTAYSRFLPPRQTPAADRTLTILLAPDKEEYAKLLGPTTGAILNPAVYDRKNNRIICGIDLRRLGQDLSAAQMHNVQQEAALDKYEADVRQLYKDSRADRDRFLATVSEQRGKIRAVEKANDAKFDETTQQLFALLYHESFHAYAANFVYPPRSAEDVKAGKGTGDLPRWLNEGLAQIFETAILDAGELRVGHADRERLLRAKEMRTKGGLLPMAELVRSGGEAFLTVHANQKATANRTYMTCWAVAFYMVFDRQLLGSKEFDAYLVAVNSGGDPAKALEALVGKNLSIFDAELTNYIDRLRPDGSVSPPK</sequence>
<evidence type="ECO:0000313" key="4">
    <source>
        <dbReference type="Proteomes" id="UP000324974"/>
    </source>
</evidence>
<evidence type="ECO:0000313" key="3">
    <source>
        <dbReference type="EMBL" id="QEL17332.1"/>
    </source>
</evidence>
<proteinExistence type="predicted"/>
<dbReference type="AlphaFoldDB" id="A0A5C1AI34"/>
<dbReference type="InterPro" id="IPR011464">
    <property type="entry name" value="DUF1570"/>
</dbReference>
<keyword evidence="1" id="KW-0732">Signal</keyword>
<dbReference type="Proteomes" id="UP000324974">
    <property type="component" value="Chromosome"/>
</dbReference>
<dbReference type="EMBL" id="CP042425">
    <property type="protein sequence ID" value="QEL17332.1"/>
    <property type="molecule type" value="Genomic_DNA"/>
</dbReference>
<protein>
    <recommendedName>
        <fullName evidence="2">DUF1570 domain-containing protein</fullName>
    </recommendedName>
</protein>
<name>A0A5C1AI34_9BACT</name>
<dbReference type="OrthoDB" id="241860at2"/>